<dbReference type="RefSeq" id="WP_131607126.1">
    <property type="nucleotide sequence ID" value="NZ_SJSM01000001.1"/>
</dbReference>
<dbReference type="EMBL" id="SJSM01000001">
    <property type="protein sequence ID" value="TCC99681.1"/>
    <property type="molecule type" value="Genomic_DNA"/>
</dbReference>
<comment type="caution">
    <text evidence="1">The sequence shown here is derived from an EMBL/GenBank/DDBJ whole genome shotgun (WGS) entry which is preliminary data.</text>
</comment>
<organism evidence="1 2">
    <name type="scientific">Pedobacter hiemivivus</name>
    <dbReference type="NCBI Taxonomy" id="2530454"/>
    <lineage>
        <taxon>Bacteria</taxon>
        <taxon>Pseudomonadati</taxon>
        <taxon>Bacteroidota</taxon>
        <taxon>Sphingobacteriia</taxon>
        <taxon>Sphingobacteriales</taxon>
        <taxon>Sphingobacteriaceae</taxon>
        <taxon>Pedobacter</taxon>
    </lineage>
</organism>
<evidence type="ECO:0000313" key="2">
    <source>
        <dbReference type="Proteomes" id="UP000291117"/>
    </source>
</evidence>
<evidence type="ECO:0000313" key="1">
    <source>
        <dbReference type="EMBL" id="TCC99681.1"/>
    </source>
</evidence>
<dbReference type="AlphaFoldDB" id="A0A4R0NGL6"/>
<reference evidence="1 2" key="1">
    <citation type="submission" date="2019-02" db="EMBL/GenBank/DDBJ databases">
        <title>Pedobacter sp. RP-3-8 sp. nov., isolated from Arctic soil.</title>
        <authorList>
            <person name="Dahal R.H."/>
        </authorList>
    </citation>
    <scope>NUCLEOTIDE SEQUENCE [LARGE SCALE GENOMIC DNA]</scope>
    <source>
        <strain evidence="1 2">RP-3-8</strain>
    </source>
</reference>
<gene>
    <name evidence="1" type="ORF">EZ444_03150</name>
</gene>
<accession>A0A4R0NGL6</accession>
<keyword evidence="2" id="KW-1185">Reference proteome</keyword>
<dbReference type="Proteomes" id="UP000291117">
    <property type="component" value="Unassembled WGS sequence"/>
</dbReference>
<protein>
    <recommendedName>
        <fullName evidence="3">DUF4304 domain-containing protein</fullName>
    </recommendedName>
</protein>
<sequence length="217" mass="25556">MKEISDLKSFRDAFVGGISLSLEKEGYQYKKSKEVFTKLNNDHQFSIFIYMYRRAGFIEVETRVYYCNTTIEKKLKEIGIKVLDDKVWGGSIKFISEYYFGAEYPDKYTNLIYEFGEETLPLIQTWLAYLSSIIEPFLKDCTNPVILNKIVNEEKIDTSGLNTSYEKRVLRFYYVGKMAGLSDDELRKLFELYENQLIKLNANYLPKFIEMKNKVIL</sequence>
<proteinExistence type="predicted"/>
<evidence type="ECO:0008006" key="3">
    <source>
        <dbReference type="Google" id="ProtNLM"/>
    </source>
</evidence>
<name>A0A4R0NGL6_9SPHI</name>